<dbReference type="InterPro" id="IPR011009">
    <property type="entry name" value="Kinase-like_dom_sf"/>
</dbReference>
<dbReference type="GO" id="GO:0005524">
    <property type="term" value="F:ATP binding"/>
    <property type="evidence" value="ECO:0007669"/>
    <property type="project" value="UniProtKB-KW"/>
</dbReference>
<feature type="domain" description="Protein kinase" evidence="3">
    <location>
        <begin position="250"/>
        <end position="522"/>
    </location>
</feature>
<evidence type="ECO:0000256" key="2">
    <source>
        <dbReference type="ARBA" id="ARBA00022840"/>
    </source>
</evidence>
<keyword evidence="1" id="KW-0547">Nucleotide-binding</keyword>
<dbReference type="PANTHER" id="PTHR27001:SF811">
    <property type="entry name" value="SERINE_THREONINE-PROTEIN KINASE CDG1-LIKE"/>
    <property type="match status" value="1"/>
</dbReference>
<dbReference type="Gene3D" id="1.10.510.10">
    <property type="entry name" value="Transferase(Phosphotransferase) domain 1"/>
    <property type="match status" value="1"/>
</dbReference>
<sequence>MTTAPMRECVIVVMDASKSKGSMVALDWALKNVVRPRDTILVLGVLYEFFSNKLKNNYSCFPFKFLMGIGISGIWERLDFVGQGQVNPRELEEEFEEKRALYQSNLQPFYRQCKKLEVKLDVKLAAGFSTGKLTVEEAQNSNARWIVLDYCHFKKDKLYIYEHVSCNVALTKGKDLATLMPSKESSRRNSKGSYCHVVTELECMTDNEERELSLNQIPPLSPPCWYPLSWRIDFPRCFSHDEIEAITKGFSDENVLREDDDIRVYQGLLQETPVLVKCFKESNRKFWSMLKILNKVRHRNIMNLVGYCCTGDLAFMLLDFPCKGSVATSLQCDEFAQKLGWRARWCIAQEIGGSLRYLHEECVDGPIIHNSICSSNVVFSRGCSVMLGNFRTAKWLREDDTLNEEFPAECSIRGEDERFCFDVHDYGMFLLELITGKSACHFEGQEEGHTLIDWGLPILENGFLCQLMDSRLKESDGTWMAYHMAHAALHCLKIDSNHKVSISEAIGIVRGDTRVTCKHWNLEKHPGDCSCPK</sequence>
<dbReference type="InterPro" id="IPR000719">
    <property type="entry name" value="Prot_kinase_dom"/>
</dbReference>
<protein>
    <submittedName>
        <fullName evidence="4">Mitogen-activated protein kinase kinase kinase</fullName>
    </submittedName>
</protein>
<dbReference type="GO" id="GO:0005886">
    <property type="term" value="C:plasma membrane"/>
    <property type="evidence" value="ECO:0007669"/>
    <property type="project" value="TreeGrafter"/>
</dbReference>
<reference evidence="5" key="1">
    <citation type="submission" date="2016-06" db="EMBL/GenBank/DDBJ databases">
        <title>Parallel loss of symbiosis genes in relatives of nitrogen-fixing non-legume Parasponia.</title>
        <authorList>
            <person name="Van Velzen R."/>
            <person name="Holmer R."/>
            <person name="Bu F."/>
            <person name="Rutten L."/>
            <person name="Van Zeijl A."/>
            <person name="Liu W."/>
            <person name="Santuari L."/>
            <person name="Cao Q."/>
            <person name="Sharma T."/>
            <person name="Shen D."/>
            <person name="Roswanjaya Y."/>
            <person name="Wardhani T."/>
            <person name="Kalhor M.S."/>
            <person name="Jansen J."/>
            <person name="Van den Hoogen J."/>
            <person name="Gungor B."/>
            <person name="Hartog M."/>
            <person name="Hontelez J."/>
            <person name="Verver J."/>
            <person name="Yang W.-C."/>
            <person name="Schijlen E."/>
            <person name="Repin R."/>
            <person name="Schilthuizen M."/>
            <person name="Schranz E."/>
            <person name="Heidstra R."/>
            <person name="Miyata K."/>
            <person name="Fedorova E."/>
            <person name="Kohlen W."/>
            <person name="Bisseling T."/>
            <person name="Smit S."/>
            <person name="Geurts R."/>
        </authorList>
    </citation>
    <scope>NUCLEOTIDE SEQUENCE [LARGE SCALE GENOMIC DNA]</scope>
    <source>
        <strain evidence="5">cv. WU1-14</strain>
    </source>
</reference>
<dbReference type="GO" id="GO:0004672">
    <property type="term" value="F:protein kinase activity"/>
    <property type="evidence" value="ECO:0007669"/>
    <property type="project" value="InterPro"/>
</dbReference>
<keyword evidence="5" id="KW-1185">Reference proteome</keyword>
<dbReference type="Proteomes" id="UP000237105">
    <property type="component" value="Unassembled WGS sequence"/>
</dbReference>
<dbReference type="SUPFAM" id="SSF56112">
    <property type="entry name" value="Protein kinase-like (PK-like)"/>
    <property type="match status" value="1"/>
</dbReference>
<keyword evidence="4" id="KW-0808">Transferase</keyword>
<dbReference type="Gene3D" id="3.30.200.20">
    <property type="entry name" value="Phosphorylase Kinase, domain 1"/>
    <property type="match status" value="1"/>
</dbReference>
<gene>
    <name evidence="4" type="ORF">PanWU01x14_116350</name>
</gene>
<name>A0A2P5CWN2_PARAD</name>
<dbReference type="EMBL" id="JXTB01000087">
    <property type="protein sequence ID" value="PON65472.1"/>
    <property type="molecule type" value="Genomic_DNA"/>
</dbReference>
<dbReference type="OrthoDB" id="1917297at2759"/>
<dbReference type="AlphaFoldDB" id="A0A2P5CWN2"/>
<keyword evidence="2" id="KW-0067">ATP-binding</keyword>
<dbReference type="PROSITE" id="PS50011">
    <property type="entry name" value="PROTEIN_KINASE_DOM"/>
    <property type="match status" value="1"/>
</dbReference>
<accession>A0A2P5CWN2</accession>
<dbReference type="InterPro" id="IPR001245">
    <property type="entry name" value="Ser-Thr/Tyr_kinase_cat_dom"/>
</dbReference>
<keyword evidence="4" id="KW-0418">Kinase</keyword>
<proteinExistence type="predicted"/>
<evidence type="ECO:0000313" key="5">
    <source>
        <dbReference type="Proteomes" id="UP000237105"/>
    </source>
</evidence>
<evidence type="ECO:0000256" key="1">
    <source>
        <dbReference type="ARBA" id="ARBA00022741"/>
    </source>
</evidence>
<comment type="caution">
    <text evidence="4">The sequence shown here is derived from an EMBL/GenBank/DDBJ whole genome shotgun (WGS) entry which is preliminary data.</text>
</comment>
<dbReference type="PANTHER" id="PTHR27001">
    <property type="entry name" value="OS01G0253100 PROTEIN"/>
    <property type="match status" value="1"/>
</dbReference>
<dbReference type="Pfam" id="PF07714">
    <property type="entry name" value="PK_Tyr_Ser-Thr"/>
    <property type="match status" value="1"/>
</dbReference>
<evidence type="ECO:0000259" key="3">
    <source>
        <dbReference type="PROSITE" id="PS50011"/>
    </source>
</evidence>
<evidence type="ECO:0000313" key="4">
    <source>
        <dbReference type="EMBL" id="PON65472.1"/>
    </source>
</evidence>
<organism evidence="4 5">
    <name type="scientific">Parasponia andersonii</name>
    <name type="common">Sponia andersonii</name>
    <dbReference type="NCBI Taxonomy" id="3476"/>
    <lineage>
        <taxon>Eukaryota</taxon>
        <taxon>Viridiplantae</taxon>
        <taxon>Streptophyta</taxon>
        <taxon>Embryophyta</taxon>
        <taxon>Tracheophyta</taxon>
        <taxon>Spermatophyta</taxon>
        <taxon>Magnoliopsida</taxon>
        <taxon>eudicotyledons</taxon>
        <taxon>Gunneridae</taxon>
        <taxon>Pentapetalae</taxon>
        <taxon>rosids</taxon>
        <taxon>fabids</taxon>
        <taxon>Rosales</taxon>
        <taxon>Cannabaceae</taxon>
        <taxon>Parasponia</taxon>
    </lineage>
</organism>